<gene>
    <name evidence="2" type="ORF">BVRB_027130</name>
</gene>
<feature type="region of interest" description="Disordered" evidence="1">
    <location>
        <begin position="92"/>
        <end position="113"/>
    </location>
</feature>
<keyword evidence="3" id="KW-1185">Reference proteome</keyword>
<evidence type="ECO:0000313" key="3">
    <source>
        <dbReference type="Proteomes" id="UP000035740"/>
    </source>
</evidence>
<accession>A0A0J8B1V2</accession>
<protein>
    <submittedName>
        <fullName evidence="2">Uncharacterized protein</fullName>
    </submittedName>
</protein>
<organism evidence="2 3">
    <name type="scientific">Beta vulgaris subsp. vulgaris</name>
    <name type="common">Beet</name>
    <dbReference type="NCBI Taxonomy" id="3555"/>
    <lineage>
        <taxon>Eukaryota</taxon>
        <taxon>Viridiplantae</taxon>
        <taxon>Streptophyta</taxon>
        <taxon>Embryophyta</taxon>
        <taxon>Tracheophyta</taxon>
        <taxon>Spermatophyta</taxon>
        <taxon>Magnoliopsida</taxon>
        <taxon>eudicotyledons</taxon>
        <taxon>Gunneridae</taxon>
        <taxon>Pentapetalae</taxon>
        <taxon>Caryophyllales</taxon>
        <taxon>Chenopodiaceae</taxon>
        <taxon>Betoideae</taxon>
        <taxon>Beta</taxon>
    </lineage>
</organism>
<dbReference type="EMBL" id="KQ098214">
    <property type="protein sequence ID" value="KMS93867.1"/>
    <property type="molecule type" value="Genomic_DNA"/>
</dbReference>
<dbReference type="Proteomes" id="UP000035740">
    <property type="component" value="Unassembled WGS sequence"/>
</dbReference>
<proteinExistence type="predicted"/>
<evidence type="ECO:0000256" key="1">
    <source>
        <dbReference type="SAM" id="MobiDB-lite"/>
    </source>
</evidence>
<dbReference type="AlphaFoldDB" id="A0A0J8B1V2"/>
<feature type="non-terminal residue" evidence="2">
    <location>
        <position position="113"/>
    </location>
</feature>
<reference evidence="2 3" key="1">
    <citation type="journal article" date="2014" name="Nature">
        <title>The genome of the recently domesticated crop plant sugar beet (Beta vulgaris).</title>
        <authorList>
            <person name="Dohm J.C."/>
            <person name="Minoche A.E."/>
            <person name="Holtgrawe D."/>
            <person name="Capella-Gutierrez S."/>
            <person name="Zakrzewski F."/>
            <person name="Tafer H."/>
            <person name="Rupp O."/>
            <person name="Sorensen T.R."/>
            <person name="Stracke R."/>
            <person name="Reinhardt R."/>
            <person name="Goesmann A."/>
            <person name="Kraft T."/>
            <person name="Schulz B."/>
            <person name="Stadler P.F."/>
            <person name="Schmidt T."/>
            <person name="Gabaldon T."/>
            <person name="Lehrach H."/>
            <person name="Weisshaar B."/>
            <person name="Himmelbauer H."/>
        </authorList>
    </citation>
    <scope>NUCLEOTIDE SEQUENCE [LARGE SCALE GENOMIC DNA]</scope>
    <source>
        <tissue evidence="2">Taproot</tissue>
    </source>
</reference>
<name>A0A0J8B1V2_BETVV</name>
<evidence type="ECO:0000313" key="2">
    <source>
        <dbReference type="EMBL" id="KMS93867.1"/>
    </source>
</evidence>
<sequence>MTRSKFETSSLQRQDPLNEHFAEKTSKVILEIQHELQLQPTPEGPPVPAVQNVAPSEEALAPFTVQFTKLQAAFEDYKRILKLEQRAVFEMPEANQSDVAKREDQTLIQMKHL</sequence>